<evidence type="ECO:0000313" key="4">
    <source>
        <dbReference type="Proteomes" id="UP000064029"/>
    </source>
</evidence>
<gene>
    <name evidence="3" type="ORF">WJ33_02850</name>
</gene>
<dbReference type="GO" id="GO:0052689">
    <property type="term" value="F:carboxylic ester hydrolase activity"/>
    <property type="evidence" value="ECO:0007669"/>
    <property type="project" value="UniProtKB-ARBA"/>
</dbReference>
<reference evidence="3 4" key="1">
    <citation type="submission" date="2015-11" db="EMBL/GenBank/DDBJ databases">
        <title>Expanding the genomic diversity of Burkholderia species for the development of highly accurate diagnostics.</title>
        <authorList>
            <person name="Sahl J."/>
            <person name="Keim P."/>
            <person name="Wagner D."/>
        </authorList>
    </citation>
    <scope>NUCLEOTIDE SEQUENCE [LARGE SCALE GENOMIC DNA]</scope>
    <source>
        <strain evidence="3 4">MSMB2036</strain>
    </source>
</reference>
<dbReference type="Gene3D" id="3.40.50.1820">
    <property type="entry name" value="alpha/beta hydrolase"/>
    <property type="match status" value="1"/>
</dbReference>
<dbReference type="EMBL" id="LOXM01000100">
    <property type="protein sequence ID" value="KVG69370.1"/>
    <property type="molecule type" value="Genomic_DNA"/>
</dbReference>
<dbReference type="OrthoDB" id="192696at2"/>
<dbReference type="PANTHER" id="PTHR22946:SF9">
    <property type="entry name" value="POLYKETIDE TRANSFERASE AF380"/>
    <property type="match status" value="1"/>
</dbReference>
<dbReference type="PANTHER" id="PTHR22946">
    <property type="entry name" value="DIENELACTONE HYDROLASE DOMAIN-CONTAINING PROTEIN-RELATED"/>
    <property type="match status" value="1"/>
</dbReference>
<organism evidence="3 4">
    <name type="scientific">Burkholderia ubonensis</name>
    <dbReference type="NCBI Taxonomy" id="101571"/>
    <lineage>
        <taxon>Bacteria</taxon>
        <taxon>Pseudomonadati</taxon>
        <taxon>Pseudomonadota</taxon>
        <taxon>Betaproteobacteria</taxon>
        <taxon>Burkholderiales</taxon>
        <taxon>Burkholderiaceae</taxon>
        <taxon>Burkholderia</taxon>
        <taxon>Burkholderia cepacia complex</taxon>
    </lineage>
</organism>
<dbReference type="Proteomes" id="UP000064029">
    <property type="component" value="Unassembled WGS sequence"/>
</dbReference>
<keyword evidence="2" id="KW-0732">Signal</keyword>
<feature type="signal peptide" evidence="2">
    <location>
        <begin position="1"/>
        <end position="21"/>
    </location>
</feature>
<feature type="chain" id="PRO_5007117561" evidence="2">
    <location>
        <begin position="22"/>
        <end position="319"/>
    </location>
</feature>
<name>A0A103RKC1_9BURK</name>
<evidence type="ECO:0000256" key="1">
    <source>
        <dbReference type="ARBA" id="ARBA00022801"/>
    </source>
</evidence>
<dbReference type="InterPro" id="IPR016986">
    <property type="entry name" value="UCP031982_abhydr"/>
</dbReference>
<protein>
    <submittedName>
        <fullName evidence="3">Dienelactone hydrolase</fullName>
    </submittedName>
</protein>
<dbReference type="InterPro" id="IPR029058">
    <property type="entry name" value="AB_hydrolase_fold"/>
</dbReference>
<evidence type="ECO:0000256" key="2">
    <source>
        <dbReference type="SAM" id="SignalP"/>
    </source>
</evidence>
<dbReference type="RefSeq" id="WP_059750702.1">
    <property type="nucleotide sequence ID" value="NZ_CP013416.1"/>
</dbReference>
<keyword evidence="1 3" id="KW-0378">Hydrolase</keyword>
<dbReference type="AlphaFoldDB" id="A0A103RKC1"/>
<sequence length="319" mass="33907">MRPLKLVLAAAFCLMATLAQAAGFRWLDIPADHDGPTLTGAVWYPCAQPPGSVKLGFVVMSVAKDCPIAGENLPLVVVSHGWSGSFIGHRDIAETLADAGFVVAAIDHGDSATNERRNGDFSVLIERPTDVRRVIDFMLGPWSDASRIDAARVGFFGFSRGGYTGLVAIGADPVFGKAPKSCEGRNSLICEQIRRGELPALPHDPRIKAAVIADPLSLFFTAGSMRNVKVPVQLWSSAHGGDGVTPESVAAIARALPAGVEFHVVPNSQHFGFLPPCPAELVKRAPEICSDPPGFDRGAFHKELDADVLAFLRKNLAAP</sequence>
<dbReference type="Pfam" id="PF03403">
    <property type="entry name" value="PAF-AH_p_II"/>
    <property type="match status" value="1"/>
</dbReference>
<evidence type="ECO:0000313" key="3">
    <source>
        <dbReference type="EMBL" id="KVG69370.1"/>
    </source>
</evidence>
<comment type="caution">
    <text evidence="3">The sequence shown here is derived from an EMBL/GenBank/DDBJ whole genome shotgun (WGS) entry which is preliminary data.</text>
</comment>
<dbReference type="InterPro" id="IPR050261">
    <property type="entry name" value="FrsA_esterase"/>
</dbReference>
<dbReference type="PIRSF" id="PIRSF031982">
    <property type="entry name" value="UCP031982_abhydr"/>
    <property type="match status" value="1"/>
</dbReference>
<accession>A0A103RKC1</accession>
<dbReference type="SUPFAM" id="SSF53474">
    <property type="entry name" value="alpha/beta-Hydrolases"/>
    <property type="match status" value="1"/>
</dbReference>
<proteinExistence type="predicted"/>